<evidence type="ECO:0000313" key="2">
    <source>
        <dbReference type="EMBL" id="MBB5343812.1"/>
    </source>
</evidence>
<evidence type="ECO:0000259" key="1">
    <source>
        <dbReference type="Pfam" id="PF12358"/>
    </source>
</evidence>
<dbReference type="EMBL" id="JACHDZ010000002">
    <property type="protein sequence ID" value="MBB5343812.1"/>
    <property type="molecule type" value="Genomic_DNA"/>
</dbReference>
<evidence type="ECO:0000313" key="3">
    <source>
        <dbReference type="Proteomes" id="UP000569092"/>
    </source>
</evidence>
<organism evidence="2 3">
    <name type="scientific">Tunturiibacter lichenicola</name>
    <dbReference type="NCBI Taxonomy" id="2051959"/>
    <lineage>
        <taxon>Bacteria</taxon>
        <taxon>Pseudomonadati</taxon>
        <taxon>Acidobacteriota</taxon>
        <taxon>Terriglobia</taxon>
        <taxon>Terriglobales</taxon>
        <taxon>Acidobacteriaceae</taxon>
        <taxon>Tunturiibacter</taxon>
    </lineage>
</organism>
<feature type="domain" description="DUF3644" evidence="1">
    <location>
        <begin position="2"/>
        <end position="181"/>
    </location>
</feature>
<accession>A0A7W8J9J3</accession>
<dbReference type="Proteomes" id="UP000569092">
    <property type="component" value="Unassembled WGS sequence"/>
</dbReference>
<protein>
    <recommendedName>
        <fullName evidence="1">DUF3644 domain-containing protein</fullName>
    </recommendedName>
</protein>
<dbReference type="InterPro" id="IPR022104">
    <property type="entry name" value="DUF3644"/>
</dbReference>
<proteinExistence type="predicted"/>
<dbReference type="Pfam" id="PF12358">
    <property type="entry name" value="DUF3644"/>
    <property type="match status" value="1"/>
</dbReference>
<comment type="caution">
    <text evidence="2">The sequence shown here is derived from an EMBL/GenBank/DDBJ whole genome shotgun (WGS) entry which is preliminary data.</text>
</comment>
<reference evidence="2 3" key="1">
    <citation type="submission" date="2020-08" db="EMBL/GenBank/DDBJ databases">
        <title>Genomic Encyclopedia of Type Strains, Phase IV (KMG-V): Genome sequencing to study the core and pangenomes of soil and plant-associated prokaryotes.</title>
        <authorList>
            <person name="Whitman W."/>
        </authorList>
    </citation>
    <scope>NUCLEOTIDE SEQUENCE [LARGE SCALE GENOMIC DNA]</scope>
    <source>
        <strain evidence="2 3">M8US30</strain>
    </source>
</reference>
<dbReference type="AlphaFoldDB" id="A0A7W8J9J3"/>
<sequence>MKKAREAMLTAVQIYNNPQIEFKSELFIVTTVVAWTYLLHAHYRKIRVEYRQLNPNGRPKFLKTRYGAERHWSLEQCLDSVQCPVDHLVRSNLMFLIGIRHEIEHQMTMRIDSQLSAKFMAAALNFNSAIKRLFDSKYGLESEQAFSIQFSTIDERTAKELASQTDLPPHIRSFVAQFEAEMGQDEFDDPRYSYRIAFVKKTSQNKNTADRVVEFIAAGSEAESMMNKVILKETERKKYKPGTILKMMKEEGYRNFGMHQHTELWKEKDAKNPKKGYGSSVEGSWYWYENWVSVVREHCRLTAEQREPLLPKEPMAARHPALQSIPDVVGSDRLA</sequence>
<name>A0A7W8J9J3_9BACT</name>
<gene>
    <name evidence="2" type="ORF">HDF10_001787</name>
</gene>